<proteinExistence type="predicted"/>
<keyword evidence="1" id="KW-0812">Transmembrane</keyword>
<protein>
    <submittedName>
        <fullName evidence="2">Uncharacterized protein</fullName>
    </submittedName>
</protein>
<organism evidence="2 3">
    <name type="scientific">Podospora fimiseda</name>
    <dbReference type="NCBI Taxonomy" id="252190"/>
    <lineage>
        <taxon>Eukaryota</taxon>
        <taxon>Fungi</taxon>
        <taxon>Dikarya</taxon>
        <taxon>Ascomycota</taxon>
        <taxon>Pezizomycotina</taxon>
        <taxon>Sordariomycetes</taxon>
        <taxon>Sordariomycetidae</taxon>
        <taxon>Sordariales</taxon>
        <taxon>Podosporaceae</taxon>
        <taxon>Podospora</taxon>
    </lineage>
</organism>
<evidence type="ECO:0000313" key="3">
    <source>
        <dbReference type="Proteomes" id="UP001301958"/>
    </source>
</evidence>
<reference evidence="2" key="2">
    <citation type="submission" date="2023-05" db="EMBL/GenBank/DDBJ databases">
        <authorList>
            <consortium name="Lawrence Berkeley National Laboratory"/>
            <person name="Steindorff A."/>
            <person name="Hensen N."/>
            <person name="Bonometti L."/>
            <person name="Westerberg I."/>
            <person name="Brannstrom I.O."/>
            <person name="Guillou S."/>
            <person name="Cros-Aarteil S."/>
            <person name="Calhoun S."/>
            <person name="Haridas S."/>
            <person name="Kuo A."/>
            <person name="Mondo S."/>
            <person name="Pangilinan J."/>
            <person name="Riley R."/>
            <person name="Labutti K."/>
            <person name="Andreopoulos B."/>
            <person name="Lipzen A."/>
            <person name="Chen C."/>
            <person name="Yanf M."/>
            <person name="Daum C."/>
            <person name="Ng V."/>
            <person name="Clum A."/>
            <person name="Ohm R."/>
            <person name="Martin F."/>
            <person name="Silar P."/>
            <person name="Natvig D."/>
            <person name="Lalanne C."/>
            <person name="Gautier V."/>
            <person name="Ament-Velasquez S.L."/>
            <person name="Kruys A."/>
            <person name="Hutchinson M.I."/>
            <person name="Powell A.J."/>
            <person name="Barry K."/>
            <person name="Miller A.N."/>
            <person name="Grigoriev I.V."/>
            <person name="Debuchy R."/>
            <person name="Gladieux P."/>
            <person name="Thoren M.H."/>
            <person name="Johannesson H."/>
        </authorList>
    </citation>
    <scope>NUCLEOTIDE SEQUENCE</scope>
    <source>
        <strain evidence="2">CBS 990.96</strain>
    </source>
</reference>
<feature type="transmembrane region" description="Helical" evidence="1">
    <location>
        <begin position="92"/>
        <end position="111"/>
    </location>
</feature>
<dbReference type="AlphaFoldDB" id="A0AAN7BP26"/>
<feature type="transmembrane region" description="Helical" evidence="1">
    <location>
        <begin position="60"/>
        <end position="80"/>
    </location>
</feature>
<comment type="caution">
    <text evidence="2">The sequence shown here is derived from an EMBL/GenBank/DDBJ whole genome shotgun (WGS) entry which is preliminary data.</text>
</comment>
<feature type="transmembrane region" description="Helical" evidence="1">
    <location>
        <begin position="136"/>
        <end position="163"/>
    </location>
</feature>
<feature type="transmembrane region" description="Helical" evidence="1">
    <location>
        <begin position="21"/>
        <end position="40"/>
    </location>
</feature>
<evidence type="ECO:0000256" key="1">
    <source>
        <dbReference type="SAM" id="Phobius"/>
    </source>
</evidence>
<gene>
    <name evidence="2" type="ORF">QBC38DRAFT_479512</name>
</gene>
<dbReference type="Proteomes" id="UP001301958">
    <property type="component" value="Unassembled WGS sequence"/>
</dbReference>
<evidence type="ECO:0000313" key="2">
    <source>
        <dbReference type="EMBL" id="KAK4226837.1"/>
    </source>
</evidence>
<keyword evidence="1" id="KW-1133">Transmembrane helix</keyword>
<name>A0AAN7BP26_9PEZI</name>
<keyword evidence="1" id="KW-0472">Membrane</keyword>
<reference evidence="2" key="1">
    <citation type="journal article" date="2023" name="Mol. Phylogenet. Evol.">
        <title>Genome-scale phylogeny and comparative genomics of the fungal order Sordariales.</title>
        <authorList>
            <person name="Hensen N."/>
            <person name="Bonometti L."/>
            <person name="Westerberg I."/>
            <person name="Brannstrom I.O."/>
            <person name="Guillou S."/>
            <person name="Cros-Aarteil S."/>
            <person name="Calhoun S."/>
            <person name="Haridas S."/>
            <person name="Kuo A."/>
            <person name="Mondo S."/>
            <person name="Pangilinan J."/>
            <person name="Riley R."/>
            <person name="LaButti K."/>
            <person name="Andreopoulos B."/>
            <person name="Lipzen A."/>
            <person name="Chen C."/>
            <person name="Yan M."/>
            <person name="Daum C."/>
            <person name="Ng V."/>
            <person name="Clum A."/>
            <person name="Steindorff A."/>
            <person name="Ohm R.A."/>
            <person name="Martin F."/>
            <person name="Silar P."/>
            <person name="Natvig D.O."/>
            <person name="Lalanne C."/>
            <person name="Gautier V."/>
            <person name="Ament-Velasquez S.L."/>
            <person name="Kruys A."/>
            <person name="Hutchinson M.I."/>
            <person name="Powell A.J."/>
            <person name="Barry K."/>
            <person name="Miller A.N."/>
            <person name="Grigoriev I.V."/>
            <person name="Debuchy R."/>
            <person name="Gladieux P."/>
            <person name="Hiltunen Thoren M."/>
            <person name="Johannesson H."/>
        </authorList>
    </citation>
    <scope>NUCLEOTIDE SEQUENCE</scope>
    <source>
        <strain evidence="2">CBS 990.96</strain>
    </source>
</reference>
<sequence length="200" mass="22513">MRQPHIRAIGHLGFNFNFTQVACRVLSILVALGALAFVAWLYDYWRSEETVRVDVLVPSFFPLVAGLFVDGYELVSLLWFNRKRALNPVAICFDVALIGTTIFSFMVLSMVDDEPGSLVRNNNKIYASWASDMDKAMIFMIWVSLVRAAFIILTSIGIVWLFLAADREKKALVLARNQADIVGFYEMRGRGLPTVSPQIA</sequence>
<dbReference type="EMBL" id="MU865341">
    <property type="protein sequence ID" value="KAK4226837.1"/>
    <property type="molecule type" value="Genomic_DNA"/>
</dbReference>
<keyword evidence="3" id="KW-1185">Reference proteome</keyword>
<accession>A0AAN7BP26</accession>